<protein>
    <submittedName>
        <fullName evidence="7">S41 family peptidase</fullName>
    </submittedName>
</protein>
<dbReference type="GO" id="GO:0004175">
    <property type="term" value="F:endopeptidase activity"/>
    <property type="evidence" value="ECO:0007669"/>
    <property type="project" value="TreeGrafter"/>
</dbReference>
<sequence>MNKTVKRSLIGLFLLTTLGISAYKVDDRLFEIAKNLDVFATMYKELNALYVDEINPTKAMRVGIQAMLKELDPYTVFYPEDEIEDYFTMNVGAYNGIGATIEYFEGKHIVAMLYEDSPADKAGIKIGDRITKINNVDVTDKNDAEFGRLLKGQTGPSVKLSLDRIGQSKPLQISVGRDVIKTPNVPHYGMINDEVGYIQLTDFSRTAAKEIKTATLELKDKGMKNLVIDLRSNPGGLLNMAVEICNFYLPKNLLVVETKGKVKEWNYKYQTKEQPLDTEMPIVVLINGRSASASEIVSGTLQDYDRAVLIGQRSFGKGLVQITKDLSYNTKIKVTTSKYYIPSGRCIQAIDYGHRQTDGSFGKLPDSLRVPFKTKGGRMVLDGAGIDPDITTKSADQSEYVKALIKNKMIFYYANKYYFDNQNEKPKENFSLNNKTMGEFDSWLKTQKYVYETADQKAIEALIKSTKESGEYSKMKSSLDELKKVADQNTQGLVKKNWDQIKEALELEILSRYYYQKAMKFVAFEKDKDIQEALRLFANPQKYKSILAGK</sequence>
<dbReference type="GO" id="GO:0007165">
    <property type="term" value="P:signal transduction"/>
    <property type="evidence" value="ECO:0007669"/>
    <property type="project" value="TreeGrafter"/>
</dbReference>
<evidence type="ECO:0000256" key="1">
    <source>
        <dbReference type="ARBA" id="ARBA00009179"/>
    </source>
</evidence>
<keyword evidence="3 5" id="KW-0378">Hydrolase</keyword>
<evidence type="ECO:0000256" key="2">
    <source>
        <dbReference type="ARBA" id="ARBA00022670"/>
    </source>
</evidence>
<feature type="domain" description="PDZ" evidence="6">
    <location>
        <begin position="86"/>
        <end position="151"/>
    </location>
</feature>
<keyword evidence="2 5" id="KW-0645">Protease</keyword>
<reference evidence="7 8" key="1">
    <citation type="submission" date="2018-11" db="EMBL/GenBank/DDBJ databases">
        <title>Novel bacteria species description.</title>
        <authorList>
            <person name="Han J.-H."/>
        </authorList>
    </citation>
    <scope>NUCLEOTIDE SEQUENCE [LARGE SCALE GENOMIC DNA]</scope>
    <source>
        <strain evidence="7 8">KCTC23259</strain>
    </source>
</reference>
<dbReference type="SMART" id="SM00228">
    <property type="entry name" value="PDZ"/>
    <property type="match status" value="1"/>
</dbReference>
<evidence type="ECO:0000256" key="4">
    <source>
        <dbReference type="ARBA" id="ARBA00022825"/>
    </source>
</evidence>
<dbReference type="GO" id="GO:0008236">
    <property type="term" value="F:serine-type peptidase activity"/>
    <property type="evidence" value="ECO:0007669"/>
    <property type="project" value="UniProtKB-KW"/>
</dbReference>
<dbReference type="Pfam" id="PF17820">
    <property type="entry name" value="PDZ_6"/>
    <property type="match status" value="1"/>
</dbReference>
<dbReference type="InterPro" id="IPR041489">
    <property type="entry name" value="PDZ_6"/>
</dbReference>
<dbReference type="InterPro" id="IPR001478">
    <property type="entry name" value="PDZ"/>
</dbReference>
<evidence type="ECO:0000259" key="6">
    <source>
        <dbReference type="PROSITE" id="PS50106"/>
    </source>
</evidence>
<dbReference type="InterPro" id="IPR036034">
    <property type="entry name" value="PDZ_sf"/>
</dbReference>
<dbReference type="InterPro" id="IPR029045">
    <property type="entry name" value="ClpP/crotonase-like_dom_sf"/>
</dbReference>
<dbReference type="SUPFAM" id="SSF50156">
    <property type="entry name" value="PDZ domain-like"/>
    <property type="match status" value="1"/>
</dbReference>
<keyword evidence="8" id="KW-1185">Reference proteome</keyword>
<dbReference type="InterPro" id="IPR004447">
    <property type="entry name" value="Peptidase_S41A"/>
</dbReference>
<comment type="similarity">
    <text evidence="1 5">Belongs to the peptidase S41A family.</text>
</comment>
<dbReference type="CDD" id="cd06782">
    <property type="entry name" value="cpPDZ_CPP-like"/>
    <property type="match status" value="1"/>
</dbReference>
<evidence type="ECO:0000313" key="7">
    <source>
        <dbReference type="EMBL" id="MCP9764703.1"/>
    </source>
</evidence>
<evidence type="ECO:0000256" key="3">
    <source>
        <dbReference type="ARBA" id="ARBA00022801"/>
    </source>
</evidence>
<dbReference type="InterPro" id="IPR005151">
    <property type="entry name" value="Tail-specific_protease"/>
</dbReference>
<dbReference type="Pfam" id="PF03572">
    <property type="entry name" value="Peptidase_S41"/>
    <property type="match status" value="1"/>
</dbReference>
<dbReference type="CDD" id="cd07560">
    <property type="entry name" value="Peptidase_S41_CPP"/>
    <property type="match status" value="1"/>
</dbReference>
<dbReference type="PANTHER" id="PTHR32060:SF30">
    <property type="entry name" value="CARBOXY-TERMINAL PROCESSING PROTEASE CTPA"/>
    <property type="match status" value="1"/>
</dbReference>
<dbReference type="SUPFAM" id="SSF52096">
    <property type="entry name" value="ClpP/crotonase"/>
    <property type="match status" value="1"/>
</dbReference>
<dbReference type="SMART" id="SM00245">
    <property type="entry name" value="TSPc"/>
    <property type="match status" value="1"/>
</dbReference>
<proteinExistence type="inferred from homology"/>
<evidence type="ECO:0000313" key="8">
    <source>
        <dbReference type="Proteomes" id="UP001204144"/>
    </source>
</evidence>
<dbReference type="GO" id="GO:0006508">
    <property type="term" value="P:proteolysis"/>
    <property type="evidence" value="ECO:0007669"/>
    <property type="project" value="UniProtKB-KW"/>
</dbReference>
<dbReference type="Proteomes" id="UP001204144">
    <property type="component" value="Unassembled WGS sequence"/>
</dbReference>
<dbReference type="GO" id="GO:0030288">
    <property type="term" value="C:outer membrane-bounded periplasmic space"/>
    <property type="evidence" value="ECO:0007669"/>
    <property type="project" value="TreeGrafter"/>
</dbReference>
<dbReference type="Gene3D" id="3.90.226.10">
    <property type="entry name" value="2-enoyl-CoA Hydratase, Chain A, domain 1"/>
    <property type="match status" value="1"/>
</dbReference>
<evidence type="ECO:0000256" key="5">
    <source>
        <dbReference type="RuleBase" id="RU004404"/>
    </source>
</evidence>
<name>A0AAE3H4P0_9BACT</name>
<dbReference type="Gene3D" id="3.30.750.44">
    <property type="match status" value="1"/>
</dbReference>
<dbReference type="AlphaFoldDB" id="A0AAE3H4P0"/>
<dbReference type="EMBL" id="RJUF01000175">
    <property type="protein sequence ID" value="MCP9764703.1"/>
    <property type="molecule type" value="Genomic_DNA"/>
</dbReference>
<dbReference type="PANTHER" id="PTHR32060">
    <property type="entry name" value="TAIL-SPECIFIC PROTEASE"/>
    <property type="match status" value="1"/>
</dbReference>
<dbReference type="PROSITE" id="PS50106">
    <property type="entry name" value="PDZ"/>
    <property type="match status" value="1"/>
</dbReference>
<dbReference type="Gene3D" id="2.30.42.10">
    <property type="match status" value="1"/>
</dbReference>
<dbReference type="NCBIfam" id="TIGR00225">
    <property type="entry name" value="prc"/>
    <property type="match status" value="1"/>
</dbReference>
<gene>
    <name evidence="7" type="ORF">EGI31_17325</name>
</gene>
<keyword evidence="4 5" id="KW-0720">Serine protease</keyword>
<comment type="caution">
    <text evidence="7">The sequence shown here is derived from an EMBL/GenBank/DDBJ whole genome shotgun (WGS) entry which is preliminary data.</text>
</comment>
<accession>A0AAE3H4P0</accession>
<organism evidence="7 8">
    <name type="scientific">Lacihabitans soyangensis</name>
    <dbReference type="NCBI Taxonomy" id="869394"/>
    <lineage>
        <taxon>Bacteria</taxon>
        <taxon>Pseudomonadati</taxon>
        <taxon>Bacteroidota</taxon>
        <taxon>Cytophagia</taxon>
        <taxon>Cytophagales</taxon>
        <taxon>Leadbetterellaceae</taxon>
        <taxon>Lacihabitans</taxon>
    </lineage>
</organism>